<accession>F4SAP8</accession>
<feature type="compositionally biased region" description="Polar residues" evidence="1">
    <location>
        <begin position="121"/>
        <end position="133"/>
    </location>
</feature>
<reference evidence="3" key="1">
    <citation type="journal article" date="2011" name="Proc. Natl. Acad. Sci. U.S.A.">
        <title>Obligate biotrophy features unraveled by the genomic analysis of rust fungi.</title>
        <authorList>
            <person name="Duplessis S."/>
            <person name="Cuomo C.A."/>
            <person name="Lin Y.-C."/>
            <person name="Aerts A."/>
            <person name="Tisserant E."/>
            <person name="Veneault-Fourrey C."/>
            <person name="Joly D.L."/>
            <person name="Hacquard S."/>
            <person name="Amselem J."/>
            <person name="Cantarel B.L."/>
            <person name="Chiu R."/>
            <person name="Coutinho P.M."/>
            <person name="Feau N."/>
            <person name="Field M."/>
            <person name="Frey P."/>
            <person name="Gelhaye E."/>
            <person name="Goldberg J."/>
            <person name="Grabherr M.G."/>
            <person name="Kodira C.D."/>
            <person name="Kohler A."/>
            <person name="Kuees U."/>
            <person name="Lindquist E.A."/>
            <person name="Lucas S.M."/>
            <person name="Mago R."/>
            <person name="Mauceli E."/>
            <person name="Morin E."/>
            <person name="Murat C."/>
            <person name="Pangilinan J.L."/>
            <person name="Park R."/>
            <person name="Pearson M."/>
            <person name="Quesneville H."/>
            <person name="Rouhier N."/>
            <person name="Sakthikumar S."/>
            <person name="Salamov A.A."/>
            <person name="Schmutz J."/>
            <person name="Selles B."/>
            <person name="Shapiro H."/>
            <person name="Tanguay P."/>
            <person name="Tuskan G.A."/>
            <person name="Henrissat B."/>
            <person name="Van de Peer Y."/>
            <person name="Rouze P."/>
            <person name="Ellis J.G."/>
            <person name="Dodds P.N."/>
            <person name="Schein J.E."/>
            <person name="Zhong S."/>
            <person name="Hamelin R.C."/>
            <person name="Grigoriev I.V."/>
            <person name="Szabo L.J."/>
            <person name="Martin F."/>
        </authorList>
    </citation>
    <scope>NUCLEOTIDE SEQUENCE [LARGE SCALE GENOMIC DNA]</scope>
    <source>
        <strain evidence="3">98AG31 / pathotype 3-4-7</strain>
    </source>
</reference>
<name>F4SAP8_MELLP</name>
<evidence type="ECO:0000256" key="1">
    <source>
        <dbReference type="SAM" id="MobiDB-lite"/>
    </source>
</evidence>
<dbReference type="EMBL" id="GL883180">
    <property type="protein sequence ID" value="EGF98281.1"/>
    <property type="molecule type" value="Genomic_DNA"/>
</dbReference>
<proteinExistence type="predicted"/>
<dbReference type="AlphaFoldDB" id="F4SAP8"/>
<evidence type="ECO:0000313" key="3">
    <source>
        <dbReference type="Proteomes" id="UP000001072"/>
    </source>
</evidence>
<feature type="compositionally biased region" description="Basic residues" evidence="1">
    <location>
        <begin position="1"/>
        <end position="10"/>
    </location>
</feature>
<feature type="compositionally biased region" description="Polar residues" evidence="1">
    <location>
        <begin position="15"/>
        <end position="34"/>
    </location>
</feature>
<gene>
    <name evidence="2" type="ORF">MELLADRAFT_113671</name>
</gene>
<evidence type="ECO:0000313" key="2">
    <source>
        <dbReference type="EMBL" id="EGF98281.1"/>
    </source>
</evidence>
<dbReference type="GeneID" id="18925057"/>
<keyword evidence="3" id="KW-1185">Reference proteome</keyword>
<dbReference type="VEuPathDB" id="FungiDB:MELLADRAFT_113671"/>
<dbReference type="HOGENOM" id="CLU_906373_0_0_1"/>
<organism evidence="3">
    <name type="scientific">Melampsora larici-populina (strain 98AG31 / pathotype 3-4-7)</name>
    <name type="common">Poplar leaf rust fungus</name>
    <dbReference type="NCBI Taxonomy" id="747676"/>
    <lineage>
        <taxon>Eukaryota</taxon>
        <taxon>Fungi</taxon>
        <taxon>Dikarya</taxon>
        <taxon>Basidiomycota</taxon>
        <taxon>Pucciniomycotina</taxon>
        <taxon>Pucciniomycetes</taxon>
        <taxon>Pucciniales</taxon>
        <taxon>Melampsoraceae</taxon>
        <taxon>Melampsora</taxon>
    </lineage>
</organism>
<feature type="region of interest" description="Disordered" evidence="1">
    <location>
        <begin position="1"/>
        <end position="34"/>
    </location>
</feature>
<feature type="region of interest" description="Disordered" evidence="1">
    <location>
        <begin position="108"/>
        <end position="148"/>
    </location>
</feature>
<dbReference type="RefSeq" id="XP_007418476.1">
    <property type="nucleotide sequence ID" value="XM_007418414.1"/>
</dbReference>
<sequence length="307" mass="35185">MPSAKRKRLSSSKSTNPQISSTGRTRQSLHKQQQSCSVDWTDAYLDKVLRSREIGSHNRPSRKIVSEAQALHDTFQRGLKMLSLAGQISFPTLKAGFELHHHMITTGHTVGRTPKKYPDNGDQNSSPTNFQENLNEDPHNPSDLTPHLPTFKELVNMHKVKHHFERRAEVSKVVKQFNIEFHLLASSFHPKTTLSKALWMEEYTSCDRWAELGQSEYHLLENFAKEATQCPRDVFKKKPLTTVKPLAVKEQTQLRQELTAYLNQLVAAPGNMTVRDVKLWLKEIAAKRYTVIQVSNVVYSRLLCYLI</sequence>
<dbReference type="InParanoid" id="F4SAP8"/>
<protein>
    <submittedName>
        <fullName evidence="2">Uncharacterized protein</fullName>
    </submittedName>
</protein>
<dbReference type="KEGG" id="mlr:MELLADRAFT_113671"/>
<dbReference type="Proteomes" id="UP000001072">
    <property type="component" value="Unassembled WGS sequence"/>
</dbReference>